<dbReference type="Gene3D" id="3.30.559.70">
    <property type="entry name" value="Choline/Carnitine o-acyltransferase, domain 2"/>
    <property type="match status" value="1"/>
</dbReference>
<keyword evidence="1 3" id="KW-0012">Acyltransferase</keyword>
<protein>
    <submittedName>
        <fullName evidence="7">Choline/carnitine acyltransferase domain-containing protein</fullName>
    </submittedName>
</protein>
<keyword evidence="4" id="KW-0472">Membrane</keyword>
<feature type="transmembrane region" description="Helical" evidence="4">
    <location>
        <begin position="78"/>
        <end position="99"/>
    </location>
</feature>
<dbReference type="GO" id="GO:0009437">
    <property type="term" value="P:carnitine metabolic process"/>
    <property type="evidence" value="ECO:0007669"/>
    <property type="project" value="TreeGrafter"/>
</dbReference>
<dbReference type="SUPFAM" id="SSF52777">
    <property type="entry name" value="CoA-dependent acyltransferases"/>
    <property type="match status" value="1"/>
</dbReference>
<keyword evidence="4" id="KW-0812">Transmembrane</keyword>
<evidence type="ECO:0000313" key="7">
    <source>
        <dbReference type="WBParaSite" id="jg1447"/>
    </source>
</evidence>
<dbReference type="GO" id="GO:0006631">
    <property type="term" value="P:fatty acid metabolic process"/>
    <property type="evidence" value="ECO:0007669"/>
    <property type="project" value="TreeGrafter"/>
</dbReference>
<evidence type="ECO:0000256" key="4">
    <source>
        <dbReference type="SAM" id="Phobius"/>
    </source>
</evidence>
<name>A0A915D176_9BILA</name>
<evidence type="ECO:0000313" key="6">
    <source>
        <dbReference type="Proteomes" id="UP000887574"/>
    </source>
</evidence>
<keyword evidence="6" id="KW-1185">Reference proteome</keyword>
<dbReference type="InterPro" id="IPR042231">
    <property type="entry name" value="Cho/carn_acyl_trans_2"/>
</dbReference>
<reference evidence="7" key="1">
    <citation type="submission" date="2022-11" db="UniProtKB">
        <authorList>
            <consortium name="WormBaseParasite"/>
        </authorList>
    </citation>
    <scope>IDENTIFICATION</scope>
</reference>
<dbReference type="PANTHER" id="PTHR22589">
    <property type="entry name" value="CARNITINE O-ACYLTRANSFERASE"/>
    <property type="match status" value="1"/>
</dbReference>
<dbReference type="PANTHER" id="PTHR22589:SF99">
    <property type="entry name" value="CHOLINE_CARNITINE ACYLTRANSFERASE DOMAIN-CONTAINING PROTEIN"/>
    <property type="match status" value="1"/>
</dbReference>
<keyword evidence="4" id="KW-1133">Transmembrane helix</keyword>
<feature type="active site" description="Proton acceptor" evidence="2">
    <location>
        <position position="404"/>
    </location>
</feature>
<dbReference type="PROSITE" id="PS00440">
    <property type="entry name" value="ACYLTRANSF_C_2"/>
    <property type="match status" value="1"/>
</dbReference>
<dbReference type="Proteomes" id="UP000887574">
    <property type="component" value="Unplaced"/>
</dbReference>
<accession>A0A915D176</accession>
<evidence type="ECO:0000259" key="5">
    <source>
        <dbReference type="Pfam" id="PF00755"/>
    </source>
</evidence>
<dbReference type="InterPro" id="IPR000542">
    <property type="entry name" value="Carn_acyl_trans"/>
</dbReference>
<sequence>MARSAKDDVHVHLEEIPSGQMGLIKEKASSHPSTNVSMDVKKVKSQRTKALNPPFPLHHAYYPSTFARWRIDFIKMTLEMVFLFNNIIPASTSALYFYYSRTNPSSSILRLVSSVPLLRSLNTTSQTVITSLLTAYMPVLSLRTFLKWFVFNYKGYVLKHPKTFFDHQNLGCLTCASLKKTVQGYLESVQPVLPKNEFDQLQQMADQFLSNEGKKLQRYTLFYSMFTTNYVTYLWEKYETVWNTRIPGKYCDQWRPIRYSRHVAVYLDGCFYRVDLFDECNRLYSLDELADIFTELLCRRETASTAEQKLAALTHDKRNIWHNNRNQFFLKNSVNSQSLEVIESAIVFLILDQADHYDFNLQKPAVMDNFAREMLAGNGKNRWVDKSLNFVVSKNGRIGGTSEHSVGDGSEFDHVMENFLYIDANFLEYPKSVVDIDTLVDFKPEHQHVKLAERLRFEIDERLKSTDPSVTTNPSKKT</sequence>
<dbReference type="Pfam" id="PF00755">
    <property type="entry name" value="Carn_acyltransf"/>
    <property type="match status" value="2"/>
</dbReference>
<feature type="domain" description="Choline/carnitine acyltransferase" evidence="5">
    <location>
        <begin position="243"/>
        <end position="465"/>
    </location>
</feature>
<organism evidence="6 7">
    <name type="scientific">Ditylenchus dipsaci</name>
    <dbReference type="NCBI Taxonomy" id="166011"/>
    <lineage>
        <taxon>Eukaryota</taxon>
        <taxon>Metazoa</taxon>
        <taxon>Ecdysozoa</taxon>
        <taxon>Nematoda</taxon>
        <taxon>Chromadorea</taxon>
        <taxon>Rhabditida</taxon>
        <taxon>Tylenchina</taxon>
        <taxon>Tylenchomorpha</taxon>
        <taxon>Sphaerularioidea</taxon>
        <taxon>Anguinidae</taxon>
        <taxon>Anguininae</taxon>
        <taxon>Ditylenchus</taxon>
    </lineage>
</organism>
<comment type="similarity">
    <text evidence="3">Belongs to the carnitine/choline acetyltransferase family.</text>
</comment>
<dbReference type="InterPro" id="IPR039551">
    <property type="entry name" value="Cho/carn_acyl_trans"/>
</dbReference>
<dbReference type="GO" id="GO:0004095">
    <property type="term" value="F:carnitine O-palmitoyltransferase activity"/>
    <property type="evidence" value="ECO:0007669"/>
    <property type="project" value="TreeGrafter"/>
</dbReference>
<keyword evidence="3" id="KW-0808">Transferase</keyword>
<dbReference type="GO" id="GO:0005739">
    <property type="term" value="C:mitochondrion"/>
    <property type="evidence" value="ECO:0007669"/>
    <property type="project" value="TreeGrafter"/>
</dbReference>
<dbReference type="AlphaFoldDB" id="A0A915D176"/>
<evidence type="ECO:0000256" key="1">
    <source>
        <dbReference type="ARBA" id="ARBA00023315"/>
    </source>
</evidence>
<feature type="domain" description="Choline/carnitine acyltransferase" evidence="5">
    <location>
        <begin position="177"/>
        <end position="238"/>
    </location>
</feature>
<evidence type="ECO:0000256" key="3">
    <source>
        <dbReference type="RuleBase" id="RU003801"/>
    </source>
</evidence>
<evidence type="ECO:0000256" key="2">
    <source>
        <dbReference type="PIRSR" id="PIRSR600542-1"/>
    </source>
</evidence>
<dbReference type="WBParaSite" id="jg1447">
    <property type="protein sequence ID" value="jg1447"/>
    <property type="gene ID" value="jg1447"/>
</dbReference>
<proteinExistence type="inferred from homology"/>